<evidence type="ECO:0000256" key="6">
    <source>
        <dbReference type="ARBA" id="ARBA00023288"/>
    </source>
</evidence>
<evidence type="ECO:0000256" key="5">
    <source>
        <dbReference type="ARBA" id="ARBA00022837"/>
    </source>
</evidence>
<dbReference type="InterPro" id="IPR002048">
    <property type="entry name" value="EF_hand_dom"/>
</dbReference>
<evidence type="ECO:0000259" key="7">
    <source>
        <dbReference type="PROSITE" id="PS50222"/>
    </source>
</evidence>
<evidence type="ECO:0000313" key="8">
    <source>
        <dbReference type="EMBL" id="CAF1032240.1"/>
    </source>
</evidence>
<evidence type="ECO:0000256" key="1">
    <source>
        <dbReference type="ARBA" id="ARBA00006049"/>
    </source>
</evidence>
<keyword evidence="5" id="KW-0106">Calcium</keyword>
<evidence type="ECO:0000313" key="10">
    <source>
        <dbReference type="Proteomes" id="UP000663828"/>
    </source>
</evidence>
<dbReference type="InterPro" id="IPR011992">
    <property type="entry name" value="EF-hand-dom_pair"/>
</dbReference>
<dbReference type="Proteomes" id="UP000663828">
    <property type="component" value="Unassembled WGS sequence"/>
</dbReference>
<dbReference type="Pfam" id="PF13499">
    <property type="entry name" value="EF-hand_7"/>
    <property type="match status" value="1"/>
</dbReference>
<evidence type="ECO:0000256" key="3">
    <source>
        <dbReference type="ARBA" id="ARBA00022723"/>
    </source>
</evidence>
<accession>A0A814M530</accession>
<sequence length="185" mass="21801">MNDEDILYWFETFHRDCPDGFLTQQVFIQFYKQAFHDGDPTKFCKRIFHIFDRDKSGRSCSSLDRFYKLIFTSAGTIDFMEFLLAIDLFENGSLYEKLYYAFQLYDLDGNGILTRTEIVRLIKMILSVRGETTNDQTKQTIRAHLNAFLKHFDVNTDEKISLEKFCIICEKDEVLKNFLSVAFAI</sequence>
<dbReference type="PROSITE" id="PS50222">
    <property type="entry name" value="EF_HAND_2"/>
    <property type="match status" value="1"/>
</dbReference>
<organism evidence="9 11">
    <name type="scientific">Adineta ricciae</name>
    <name type="common">Rotifer</name>
    <dbReference type="NCBI Taxonomy" id="249248"/>
    <lineage>
        <taxon>Eukaryota</taxon>
        <taxon>Metazoa</taxon>
        <taxon>Spiralia</taxon>
        <taxon>Gnathifera</taxon>
        <taxon>Rotifera</taxon>
        <taxon>Eurotatoria</taxon>
        <taxon>Bdelloidea</taxon>
        <taxon>Adinetida</taxon>
        <taxon>Adinetidae</taxon>
        <taxon>Adineta</taxon>
    </lineage>
</organism>
<dbReference type="EMBL" id="CAJNOR010000898">
    <property type="protein sequence ID" value="CAF1032240.1"/>
    <property type="molecule type" value="Genomic_DNA"/>
</dbReference>
<dbReference type="SUPFAM" id="SSF47473">
    <property type="entry name" value="EF-hand"/>
    <property type="match status" value="1"/>
</dbReference>
<keyword evidence="4" id="KW-0677">Repeat</keyword>
<dbReference type="GO" id="GO:0005509">
    <property type="term" value="F:calcium ion binding"/>
    <property type="evidence" value="ECO:0007669"/>
    <property type="project" value="InterPro"/>
</dbReference>
<dbReference type="OrthoDB" id="191686at2759"/>
<dbReference type="PANTHER" id="PTHR23055:SF178">
    <property type="entry name" value="NEUROCALCIN HOMOLOG"/>
    <property type="match status" value="1"/>
</dbReference>
<protein>
    <recommendedName>
        <fullName evidence="7">EF-hand domain-containing protein</fullName>
    </recommendedName>
</protein>
<comment type="similarity">
    <text evidence="1">Belongs to the recoverin family.</text>
</comment>
<dbReference type="InterPro" id="IPR018247">
    <property type="entry name" value="EF_Hand_1_Ca_BS"/>
</dbReference>
<comment type="caution">
    <text evidence="9">The sequence shown here is derived from an EMBL/GenBank/DDBJ whole genome shotgun (WGS) entry which is preliminary data.</text>
</comment>
<dbReference type="PROSITE" id="PS00018">
    <property type="entry name" value="EF_HAND_1"/>
    <property type="match status" value="1"/>
</dbReference>
<dbReference type="PANTHER" id="PTHR23055">
    <property type="entry name" value="CALCIUM BINDING PROTEINS"/>
    <property type="match status" value="1"/>
</dbReference>
<evidence type="ECO:0000256" key="4">
    <source>
        <dbReference type="ARBA" id="ARBA00022737"/>
    </source>
</evidence>
<dbReference type="Proteomes" id="UP000663852">
    <property type="component" value="Unassembled WGS sequence"/>
</dbReference>
<keyword evidence="2" id="KW-0519">Myristate</keyword>
<evidence type="ECO:0000313" key="9">
    <source>
        <dbReference type="EMBL" id="CAF1074677.1"/>
    </source>
</evidence>
<keyword evidence="6" id="KW-0449">Lipoprotein</keyword>
<dbReference type="AlphaFoldDB" id="A0A814M530"/>
<name>A0A814M530_ADIRI</name>
<dbReference type="InterPro" id="IPR028846">
    <property type="entry name" value="Recoverin"/>
</dbReference>
<gene>
    <name evidence="9" type="ORF">EDS130_LOCUS18627</name>
    <name evidence="8" type="ORF">XAT740_LOCUS14812</name>
</gene>
<proteinExistence type="inferred from homology"/>
<feature type="domain" description="EF-hand" evidence="7">
    <location>
        <begin position="93"/>
        <end position="128"/>
    </location>
</feature>
<evidence type="ECO:0000313" key="11">
    <source>
        <dbReference type="Proteomes" id="UP000663852"/>
    </source>
</evidence>
<dbReference type="Gene3D" id="1.10.238.10">
    <property type="entry name" value="EF-hand"/>
    <property type="match status" value="1"/>
</dbReference>
<dbReference type="EMBL" id="CAJNOJ010000087">
    <property type="protein sequence ID" value="CAF1074677.1"/>
    <property type="molecule type" value="Genomic_DNA"/>
</dbReference>
<reference evidence="9" key="1">
    <citation type="submission" date="2021-02" db="EMBL/GenBank/DDBJ databases">
        <authorList>
            <person name="Nowell W R."/>
        </authorList>
    </citation>
    <scope>NUCLEOTIDE SEQUENCE</scope>
</reference>
<keyword evidence="10" id="KW-1185">Reference proteome</keyword>
<keyword evidence="3" id="KW-0479">Metal-binding</keyword>
<evidence type="ECO:0000256" key="2">
    <source>
        <dbReference type="ARBA" id="ARBA00022707"/>
    </source>
</evidence>